<name>A0A0H4WWR0_9BACT</name>
<gene>
    <name evidence="1" type="ORF">A176_004161</name>
</gene>
<dbReference type="InterPro" id="IPR011989">
    <property type="entry name" value="ARM-like"/>
</dbReference>
<organism evidence="1 2">
    <name type="scientific">Pseudomyxococcus hansupus</name>
    <dbReference type="NCBI Taxonomy" id="1297742"/>
    <lineage>
        <taxon>Bacteria</taxon>
        <taxon>Pseudomonadati</taxon>
        <taxon>Myxococcota</taxon>
        <taxon>Myxococcia</taxon>
        <taxon>Myxococcales</taxon>
        <taxon>Cystobacterineae</taxon>
        <taxon>Myxococcaceae</taxon>
        <taxon>Pseudomyxococcus</taxon>
    </lineage>
</organism>
<dbReference type="SUPFAM" id="SSF48371">
    <property type="entry name" value="ARM repeat"/>
    <property type="match status" value="1"/>
</dbReference>
<dbReference type="EMBL" id="CP012109">
    <property type="protein sequence ID" value="AKQ67249.1"/>
    <property type="molecule type" value="Genomic_DNA"/>
</dbReference>
<dbReference type="PATRIC" id="fig|1297742.4.peg.4207"/>
<dbReference type="STRING" id="1297742.A176_004161"/>
<proteinExistence type="predicted"/>
<protein>
    <submittedName>
        <fullName evidence="1">Uncharacterized protein</fullName>
    </submittedName>
</protein>
<dbReference type="InterPro" id="IPR016024">
    <property type="entry name" value="ARM-type_fold"/>
</dbReference>
<keyword evidence="2" id="KW-1185">Reference proteome</keyword>
<dbReference type="AlphaFoldDB" id="A0A0H4WWR0"/>
<dbReference type="KEGG" id="mym:A176_004161"/>
<dbReference type="Gene3D" id="1.25.10.10">
    <property type="entry name" value="Leucine-rich Repeat Variant"/>
    <property type="match status" value="1"/>
</dbReference>
<dbReference type="Proteomes" id="UP000009026">
    <property type="component" value="Chromosome"/>
</dbReference>
<accession>A0A0H4WWR0</accession>
<sequence>MAEHEDLDALWRKARPDDLASLRRLDAALVRSGYQVEGKTVREWIAAFSANRIRWFDGSEANERVCAAGLAAVPALVETLGRADHESSWQASLNMRGQCVAALGTIEPLPTCAIPALLEALRLPGANVRRMALAVLARMRPRAAPRPCAPSCRASGTSRT</sequence>
<evidence type="ECO:0000313" key="2">
    <source>
        <dbReference type="Proteomes" id="UP000009026"/>
    </source>
</evidence>
<reference evidence="1 2" key="1">
    <citation type="journal article" date="2016" name="PLoS ONE">
        <title>Complete Genome Sequence and Comparative Genomics of a Novel Myxobacterium Myxococcus hansupus.</title>
        <authorList>
            <person name="Sharma G."/>
            <person name="Narwani T."/>
            <person name="Subramanian S."/>
        </authorList>
    </citation>
    <scope>NUCLEOTIDE SEQUENCE [LARGE SCALE GENOMIC DNA]</scope>
    <source>
        <strain evidence="2">mixupus</strain>
    </source>
</reference>
<evidence type="ECO:0000313" key="1">
    <source>
        <dbReference type="EMBL" id="AKQ67249.1"/>
    </source>
</evidence>
<dbReference type="RefSeq" id="WP_226993935.1">
    <property type="nucleotide sequence ID" value="NZ_CP012109.1"/>
</dbReference>